<name>A0ABQ7EHX6_BRACR</name>
<sequence length="250" mass="27983">MFFCSETLQNDGNNRTTNEHCLSETQDDECDLWEIGFTASSEIAFTSFCRVGLAMLAIQRITELYVDISGILLVRSLVTQKLVSIGMLIHMHFLWNHVDILVAAVCVTGDSDKDRVGMSVAEIGEFAFVLLSRVSNLHLIELARFWWSDKSEMVCVYLHSKLYLLPLGTTALSLVTTPFLIKLIPAVVHLGVFLRWFSPDSSTEIGFKGDLYRSESAKLISQMIQGSLHDSLCCLSSRHDTTSKPHMIST</sequence>
<evidence type="ECO:0000313" key="5">
    <source>
        <dbReference type="Proteomes" id="UP000266723"/>
    </source>
</evidence>
<dbReference type="PANTHER" id="PTHR16254">
    <property type="entry name" value="POTASSIUM/PROTON ANTIPORTER-RELATED"/>
    <property type="match status" value="1"/>
</dbReference>
<dbReference type="Proteomes" id="UP000266723">
    <property type="component" value="Unassembled WGS sequence"/>
</dbReference>
<accession>A0ABQ7EHX6</accession>
<reference evidence="4 5" key="1">
    <citation type="journal article" date="2020" name="BMC Genomics">
        <title>Intraspecific diversification of the crop wild relative Brassica cretica Lam. using demographic model selection.</title>
        <authorList>
            <person name="Kioukis A."/>
            <person name="Michalopoulou V.A."/>
            <person name="Briers L."/>
            <person name="Pirintsos S."/>
            <person name="Studholme D.J."/>
            <person name="Pavlidis P."/>
            <person name="Sarris P.F."/>
        </authorList>
    </citation>
    <scope>NUCLEOTIDE SEQUENCE [LARGE SCALE GENOMIC DNA]</scope>
    <source>
        <strain evidence="5">cv. PFS-1207/04</strain>
    </source>
</reference>
<evidence type="ECO:0000256" key="2">
    <source>
        <dbReference type="ARBA" id="ARBA00022449"/>
    </source>
</evidence>
<keyword evidence="2" id="KW-0050">Antiport</keyword>
<organism evidence="4 5">
    <name type="scientific">Brassica cretica</name>
    <name type="common">Mustard</name>
    <dbReference type="NCBI Taxonomy" id="69181"/>
    <lineage>
        <taxon>Eukaryota</taxon>
        <taxon>Viridiplantae</taxon>
        <taxon>Streptophyta</taxon>
        <taxon>Embryophyta</taxon>
        <taxon>Tracheophyta</taxon>
        <taxon>Spermatophyta</taxon>
        <taxon>Magnoliopsida</taxon>
        <taxon>eudicotyledons</taxon>
        <taxon>Gunneridae</taxon>
        <taxon>Pentapetalae</taxon>
        <taxon>rosids</taxon>
        <taxon>malvids</taxon>
        <taxon>Brassicales</taxon>
        <taxon>Brassicaceae</taxon>
        <taxon>Brassiceae</taxon>
        <taxon>Brassica</taxon>
    </lineage>
</organism>
<dbReference type="PANTHER" id="PTHR16254:SF14">
    <property type="entry name" value="TRANSMEMBRANE AND COILED-COIL DOMAIN-CONTAINING PROTEIN 3"/>
    <property type="match status" value="1"/>
</dbReference>
<dbReference type="InterPro" id="IPR045158">
    <property type="entry name" value="KEA4/5/6-like"/>
</dbReference>
<protein>
    <submittedName>
        <fullName evidence="4">Uncharacterized protein</fullName>
    </submittedName>
</protein>
<evidence type="ECO:0000256" key="3">
    <source>
        <dbReference type="ARBA" id="ARBA00023065"/>
    </source>
</evidence>
<keyword evidence="3" id="KW-0406">Ion transport</keyword>
<keyword evidence="5" id="KW-1185">Reference proteome</keyword>
<keyword evidence="1" id="KW-0813">Transport</keyword>
<comment type="caution">
    <text evidence="4">The sequence shown here is derived from an EMBL/GenBank/DDBJ whole genome shotgun (WGS) entry which is preliminary data.</text>
</comment>
<evidence type="ECO:0000313" key="4">
    <source>
        <dbReference type="EMBL" id="KAF3596183.1"/>
    </source>
</evidence>
<proteinExistence type="predicted"/>
<dbReference type="EMBL" id="QGKV02000299">
    <property type="protein sequence ID" value="KAF3596183.1"/>
    <property type="molecule type" value="Genomic_DNA"/>
</dbReference>
<evidence type="ECO:0000256" key="1">
    <source>
        <dbReference type="ARBA" id="ARBA00022448"/>
    </source>
</evidence>
<gene>
    <name evidence="4" type="ORF">DY000_02020300</name>
</gene>